<dbReference type="InterPro" id="IPR036388">
    <property type="entry name" value="WH-like_DNA-bd_sf"/>
</dbReference>
<evidence type="ECO:0000256" key="1">
    <source>
        <dbReference type="SAM" id="MobiDB-lite"/>
    </source>
</evidence>
<sequence length="197" mass="20963">MAVREALLGILTLGPAYGLQLHSELCERAPHRLRTNVGQIYGTLDRLVVAGLVQREGETADGLPLYALTPSGNQTAVDWLSGATLVSATDWSELLDRILIARSLDDSFMESLVGAYEVLLTCDTGEPAPTGTGHSTLLAAANARFQDAALAWLGDVRRDMSSRYGLYDGNSAGPSLAAHGYSAARPKRGRPSVPLNK</sequence>
<evidence type="ECO:0000313" key="4">
    <source>
        <dbReference type="Proteomes" id="UP000524237"/>
    </source>
</evidence>
<reference evidence="3 4" key="1">
    <citation type="submission" date="2020-07" db="EMBL/GenBank/DDBJ databases">
        <title>Sequencing the genomes of 1000 actinobacteria strains.</title>
        <authorList>
            <person name="Klenk H.-P."/>
        </authorList>
    </citation>
    <scope>NUCLEOTIDE SEQUENCE [LARGE SCALE GENOMIC DNA]</scope>
    <source>
        <strain evidence="3 4">DSM 23737</strain>
    </source>
</reference>
<gene>
    <name evidence="3" type="ORF">FB555_000673</name>
</gene>
<comment type="caution">
    <text evidence="3">The sequence shown here is derived from an EMBL/GenBank/DDBJ whole genome shotgun (WGS) entry which is preliminary data.</text>
</comment>
<feature type="domain" description="Transcription regulator PadR N-terminal" evidence="2">
    <location>
        <begin position="7"/>
        <end position="74"/>
    </location>
</feature>
<organism evidence="3 4">
    <name type="scientific">Alpinimonas psychrophila</name>
    <dbReference type="NCBI Taxonomy" id="748908"/>
    <lineage>
        <taxon>Bacteria</taxon>
        <taxon>Bacillati</taxon>
        <taxon>Actinomycetota</taxon>
        <taxon>Actinomycetes</taxon>
        <taxon>Micrococcales</taxon>
        <taxon>Microbacteriaceae</taxon>
        <taxon>Alpinimonas</taxon>
    </lineage>
</organism>
<dbReference type="RefSeq" id="WP_182484000.1">
    <property type="nucleotide sequence ID" value="NZ_JACGWU010000001.1"/>
</dbReference>
<feature type="region of interest" description="Disordered" evidence="1">
    <location>
        <begin position="178"/>
        <end position="197"/>
    </location>
</feature>
<dbReference type="EMBL" id="JACGWU010000001">
    <property type="protein sequence ID" value="MBA8828602.1"/>
    <property type="molecule type" value="Genomic_DNA"/>
</dbReference>
<dbReference type="Gene3D" id="1.10.10.10">
    <property type="entry name" value="Winged helix-like DNA-binding domain superfamily/Winged helix DNA-binding domain"/>
    <property type="match status" value="1"/>
</dbReference>
<dbReference type="AlphaFoldDB" id="A0A7W3PNM3"/>
<dbReference type="GO" id="GO:0003677">
    <property type="term" value="F:DNA binding"/>
    <property type="evidence" value="ECO:0007669"/>
    <property type="project" value="UniProtKB-KW"/>
</dbReference>
<evidence type="ECO:0000259" key="2">
    <source>
        <dbReference type="Pfam" id="PF03551"/>
    </source>
</evidence>
<keyword evidence="4" id="KW-1185">Reference proteome</keyword>
<name>A0A7W3PNM3_9MICO</name>
<proteinExistence type="predicted"/>
<evidence type="ECO:0000313" key="3">
    <source>
        <dbReference type="EMBL" id="MBA8828602.1"/>
    </source>
</evidence>
<dbReference type="SUPFAM" id="SSF46785">
    <property type="entry name" value="Winged helix' DNA-binding domain"/>
    <property type="match status" value="1"/>
</dbReference>
<dbReference type="Pfam" id="PF03551">
    <property type="entry name" value="PadR"/>
    <property type="match status" value="1"/>
</dbReference>
<dbReference type="InterPro" id="IPR036390">
    <property type="entry name" value="WH_DNA-bd_sf"/>
</dbReference>
<dbReference type="InterPro" id="IPR005149">
    <property type="entry name" value="Tscrpt_reg_PadR_N"/>
</dbReference>
<dbReference type="Proteomes" id="UP000524237">
    <property type="component" value="Unassembled WGS sequence"/>
</dbReference>
<accession>A0A7W3PNM3</accession>
<keyword evidence="3" id="KW-0238">DNA-binding</keyword>
<protein>
    <submittedName>
        <fullName evidence="3">DNA-binding PadR family transcriptional regulator</fullName>
    </submittedName>
</protein>